<dbReference type="Proteomes" id="UP001500668">
    <property type="component" value="Unassembled WGS sequence"/>
</dbReference>
<accession>A0ABN1GKI6</accession>
<dbReference type="EMBL" id="BAAACA010000034">
    <property type="protein sequence ID" value="GAA0613394.1"/>
    <property type="molecule type" value="Genomic_DNA"/>
</dbReference>
<comment type="caution">
    <text evidence="1">The sequence shown here is derived from an EMBL/GenBank/DDBJ whole genome shotgun (WGS) entry which is preliminary data.</text>
</comment>
<evidence type="ECO:0000313" key="1">
    <source>
        <dbReference type="EMBL" id="GAA0613394.1"/>
    </source>
</evidence>
<gene>
    <name evidence="1" type="ORF">GCM10010394_49210</name>
</gene>
<reference evidence="1 2" key="1">
    <citation type="journal article" date="2019" name="Int. J. Syst. Evol. Microbiol.">
        <title>The Global Catalogue of Microorganisms (GCM) 10K type strain sequencing project: providing services to taxonomists for standard genome sequencing and annotation.</title>
        <authorList>
            <consortium name="The Broad Institute Genomics Platform"/>
            <consortium name="The Broad Institute Genome Sequencing Center for Infectious Disease"/>
            <person name="Wu L."/>
            <person name="Ma J."/>
        </authorList>
    </citation>
    <scope>NUCLEOTIDE SEQUENCE [LARGE SCALE GENOMIC DNA]</scope>
    <source>
        <strain evidence="1 2">JCM 5067</strain>
    </source>
</reference>
<name>A0ABN1GKI6_9ACTN</name>
<proteinExistence type="predicted"/>
<protein>
    <recommendedName>
        <fullName evidence="3">Secreted protein</fullName>
    </recommendedName>
</protein>
<evidence type="ECO:0000313" key="2">
    <source>
        <dbReference type="Proteomes" id="UP001500668"/>
    </source>
</evidence>
<keyword evidence="2" id="KW-1185">Reference proteome</keyword>
<evidence type="ECO:0008006" key="3">
    <source>
        <dbReference type="Google" id="ProtNLM"/>
    </source>
</evidence>
<sequence length="122" mass="14018">MSCGTRAQTAARAILMALELLRSFLWNHSLTYCWYCELHLLLLRYCSWRPLITAGHPVRPSVPSPSCNRSGFGTPPSNRLAYYTYLYCGYHCLAVRLCRALRDLGYERNTNWISAQSLLRPT</sequence>
<organism evidence="1 2">
    <name type="scientific">Streptomyces crystallinus</name>
    <dbReference type="NCBI Taxonomy" id="68191"/>
    <lineage>
        <taxon>Bacteria</taxon>
        <taxon>Bacillati</taxon>
        <taxon>Actinomycetota</taxon>
        <taxon>Actinomycetes</taxon>
        <taxon>Kitasatosporales</taxon>
        <taxon>Streptomycetaceae</taxon>
        <taxon>Streptomyces</taxon>
    </lineage>
</organism>